<dbReference type="STRING" id="404380.Gbem_2817"/>
<dbReference type="SUPFAM" id="SSF55811">
    <property type="entry name" value="Nudix"/>
    <property type="match status" value="1"/>
</dbReference>
<dbReference type="Pfam" id="PF00293">
    <property type="entry name" value="NUDIX"/>
    <property type="match status" value="1"/>
</dbReference>
<dbReference type="KEGG" id="gbm:Gbem_2817"/>
<dbReference type="InterPro" id="IPR000086">
    <property type="entry name" value="NUDIX_hydrolase_dom"/>
</dbReference>
<reference evidence="3 4" key="2">
    <citation type="journal article" date="2010" name="BMC Genomics">
        <title>The genome of Geobacter bemidjiensis, exemplar for the subsurface clade of Geobacter species that predominate in Fe(III)-reducing subsurface environments.</title>
        <authorList>
            <person name="Aklujkar M."/>
            <person name="Young N.D."/>
            <person name="Holmes D."/>
            <person name="Chavan M."/>
            <person name="Risso C."/>
            <person name="Kiss H.E."/>
            <person name="Han C.S."/>
            <person name="Land M.L."/>
            <person name="Lovley D.R."/>
        </authorList>
    </citation>
    <scope>NUCLEOTIDE SEQUENCE [LARGE SCALE GENOMIC DNA]</scope>
    <source>
        <strain evidence="4">ATCC BAA-1014 / DSM 16622 / JCM 12645 / Bem</strain>
    </source>
</reference>
<keyword evidence="1 3" id="KW-0378">Hydrolase</keyword>
<dbReference type="Proteomes" id="UP000008825">
    <property type="component" value="Chromosome"/>
</dbReference>
<gene>
    <name evidence="3" type="ordered locus">Gbem_2817</name>
</gene>
<dbReference type="eggNOG" id="COG4119">
    <property type="taxonomic scope" value="Bacteria"/>
</dbReference>
<protein>
    <submittedName>
        <fullName evidence="3">NUDIX hydrolase, type 5</fullName>
    </submittedName>
</protein>
<reference evidence="3 4" key="1">
    <citation type="submission" date="2008-07" db="EMBL/GenBank/DDBJ databases">
        <title>Complete sequence of Geobacter bemidjiensis BEM.</title>
        <authorList>
            <consortium name="US DOE Joint Genome Institute"/>
            <person name="Lucas S."/>
            <person name="Copeland A."/>
            <person name="Lapidus A."/>
            <person name="Glavina del Rio T."/>
            <person name="Dalin E."/>
            <person name="Tice H."/>
            <person name="Bruce D."/>
            <person name="Goodwin L."/>
            <person name="Pitluck S."/>
            <person name="Kiss H."/>
            <person name="Brettin T."/>
            <person name="Detter J.C."/>
            <person name="Han C."/>
            <person name="Kuske C.R."/>
            <person name="Schmutz J."/>
            <person name="Larimer F."/>
            <person name="Land M."/>
            <person name="Hauser L."/>
            <person name="Kyrpides N."/>
            <person name="Lykidis A."/>
            <person name="Lovley D."/>
            <person name="Richardson P."/>
        </authorList>
    </citation>
    <scope>NUCLEOTIDE SEQUENCE [LARGE SCALE GENOMIC DNA]</scope>
    <source>
        <strain evidence="4">ATCC BAA-1014 / DSM 16622 / JCM 12645 / Bem</strain>
    </source>
</reference>
<dbReference type="PANTHER" id="PTHR21340">
    <property type="entry name" value="DIADENOSINE 5,5-P1,P4-TETRAPHOSPHATE PYROPHOSPHOHYDROLASE MUTT"/>
    <property type="match status" value="1"/>
</dbReference>
<feature type="domain" description="Nudix hydrolase" evidence="2">
    <location>
        <begin position="1"/>
        <end position="148"/>
    </location>
</feature>
<dbReference type="GO" id="GO:0006754">
    <property type="term" value="P:ATP biosynthetic process"/>
    <property type="evidence" value="ECO:0007669"/>
    <property type="project" value="TreeGrafter"/>
</dbReference>
<dbReference type="PROSITE" id="PS00893">
    <property type="entry name" value="NUDIX_BOX"/>
    <property type="match status" value="1"/>
</dbReference>
<dbReference type="OrthoDB" id="954553at2"/>
<dbReference type="RefSeq" id="WP_012531248.1">
    <property type="nucleotide sequence ID" value="NC_011146.1"/>
</dbReference>
<accession>B5EIB9</accession>
<dbReference type="PANTHER" id="PTHR21340:SF7">
    <property type="entry name" value="NUDIX HYDROLASE DOMAIN-CONTAINING PROTEIN"/>
    <property type="match status" value="1"/>
</dbReference>
<evidence type="ECO:0000313" key="4">
    <source>
        <dbReference type="Proteomes" id="UP000008825"/>
    </source>
</evidence>
<dbReference type="GO" id="GO:0006167">
    <property type="term" value="P:AMP biosynthetic process"/>
    <property type="evidence" value="ECO:0007669"/>
    <property type="project" value="TreeGrafter"/>
</dbReference>
<dbReference type="HOGENOM" id="CLU_118065_0_0_7"/>
<evidence type="ECO:0000259" key="2">
    <source>
        <dbReference type="PROSITE" id="PS51462"/>
    </source>
</evidence>
<dbReference type="CDD" id="cd04662">
    <property type="entry name" value="NUDIX_Hydrolase"/>
    <property type="match status" value="1"/>
</dbReference>
<organism evidence="3 4">
    <name type="scientific">Citrifermentans bemidjiense (strain ATCC BAA-1014 / DSM 16622 / JCM 12645 / Bem)</name>
    <name type="common">Geobacter bemidjiensis</name>
    <dbReference type="NCBI Taxonomy" id="404380"/>
    <lineage>
        <taxon>Bacteria</taxon>
        <taxon>Pseudomonadati</taxon>
        <taxon>Thermodesulfobacteriota</taxon>
        <taxon>Desulfuromonadia</taxon>
        <taxon>Geobacterales</taxon>
        <taxon>Geobacteraceae</taxon>
        <taxon>Citrifermentans</taxon>
    </lineage>
</organism>
<evidence type="ECO:0000256" key="1">
    <source>
        <dbReference type="ARBA" id="ARBA00022801"/>
    </source>
</evidence>
<name>B5EIB9_CITBB</name>
<evidence type="ECO:0000313" key="3">
    <source>
        <dbReference type="EMBL" id="ACH39821.1"/>
    </source>
</evidence>
<dbReference type="InterPro" id="IPR015797">
    <property type="entry name" value="NUDIX_hydrolase-like_dom_sf"/>
</dbReference>
<dbReference type="EMBL" id="CP001124">
    <property type="protein sequence ID" value="ACH39821.1"/>
    <property type="molecule type" value="Genomic_DNA"/>
</dbReference>
<dbReference type="InterPro" id="IPR020084">
    <property type="entry name" value="NUDIX_hydrolase_CS"/>
</dbReference>
<dbReference type="GO" id="GO:0004081">
    <property type="term" value="F:bis(5'-nucleosyl)-tetraphosphatase (asymmetrical) activity"/>
    <property type="evidence" value="ECO:0007669"/>
    <property type="project" value="TreeGrafter"/>
</dbReference>
<dbReference type="Gene3D" id="3.90.79.10">
    <property type="entry name" value="Nucleoside Triphosphate Pyrophosphohydrolase"/>
    <property type="match status" value="1"/>
</dbReference>
<keyword evidence="4" id="KW-1185">Reference proteome</keyword>
<sequence length="152" mass="16963">MKKSAGLVMYRFKDEQLELFLVHPGGPFWAGKDEGAWSIPKGEYLPGEDPFEVARREFLEETGLVAEGEFLELSEIRQPGGKKVKAWAFAGDCDPSAITSNTFSLEWPPRSGRFAEFPEVDRAGWFESGAARVKILKGQLPLIEELCLLINS</sequence>
<dbReference type="InterPro" id="IPR051325">
    <property type="entry name" value="Nudix_hydrolase_domain"/>
</dbReference>
<proteinExistence type="predicted"/>
<dbReference type="AlphaFoldDB" id="B5EIB9"/>
<dbReference type="PROSITE" id="PS51462">
    <property type="entry name" value="NUDIX"/>
    <property type="match status" value="1"/>
</dbReference>